<proteinExistence type="predicted"/>
<dbReference type="AlphaFoldDB" id="A0A7J5LLD7"/>
<gene>
    <name evidence="1" type="ORF">F9950_11835</name>
</gene>
<evidence type="ECO:0000313" key="2">
    <source>
        <dbReference type="Proteomes" id="UP000431177"/>
    </source>
</evidence>
<comment type="caution">
    <text evidence="1">The sequence shown here is derived from an EMBL/GenBank/DDBJ whole genome shotgun (WGS) entry which is preliminary data.</text>
</comment>
<dbReference type="Proteomes" id="UP000431177">
    <property type="component" value="Unassembled WGS sequence"/>
</dbReference>
<organism evidence="1 2">
    <name type="scientific">Bacteroides stercoris</name>
    <dbReference type="NCBI Taxonomy" id="46506"/>
    <lineage>
        <taxon>Bacteria</taxon>
        <taxon>Pseudomonadati</taxon>
        <taxon>Bacteroidota</taxon>
        <taxon>Bacteroidia</taxon>
        <taxon>Bacteroidales</taxon>
        <taxon>Bacteroidaceae</taxon>
        <taxon>Bacteroides</taxon>
    </lineage>
</organism>
<protein>
    <submittedName>
        <fullName evidence="1">Uncharacterized protein</fullName>
    </submittedName>
</protein>
<dbReference type="RefSeq" id="WP_138272038.1">
    <property type="nucleotide sequence ID" value="NZ_WCKZ01000023.1"/>
</dbReference>
<reference evidence="1 2" key="1">
    <citation type="journal article" date="2019" name="Nat. Med.">
        <title>A library of human gut bacterial isolates paired with longitudinal multiomics data enables mechanistic microbiome research.</title>
        <authorList>
            <person name="Poyet M."/>
            <person name="Groussin M."/>
            <person name="Gibbons S.M."/>
            <person name="Avila-Pacheco J."/>
            <person name="Jiang X."/>
            <person name="Kearney S.M."/>
            <person name="Perrotta A.R."/>
            <person name="Berdy B."/>
            <person name="Zhao S."/>
            <person name="Lieberman T.D."/>
            <person name="Swanson P.K."/>
            <person name="Smith M."/>
            <person name="Roesemann S."/>
            <person name="Alexander J.E."/>
            <person name="Rich S.A."/>
            <person name="Livny J."/>
            <person name="Vlamakis H."/>
            <person name="Clish C."/>
            <person name="Bullock K."/>
            <person name="Deik A."/>
            <person name="Scott J."/>
            <person name="Pierce K.A."/>
            <person name="Xavier R.J."/>
            <person name="Alm E.J."/>
        </authorList>
    </citation>
    <scope>NUCLEOTIDE SEQUENCE [LARGE SCALE GENOMIC DNA]</scope>
    <source>
        <strain evidence="1 2">BIOML-A2</strain>
    </source>
</reference>
<dbReference type="EMBL" id="WCLA01000024">
    <property type="protein sequence ID" value="KAB5326547.1"/>
    <property type="molecule type" value="Genomic_DNA"/>
</dbReference>
<accession>A0A7J5LLD7</accession>
<evidence type="ECO:0000313" key="1">
    <source>
        <dbReference type="EMBL" id="KAB5326547.1"/>
    </source>
</evidence>
<name>A0A7J5LLD7_BACSE</name>
<sequence>MRYKTNQVISFEEYLFLQNMGLPYTGFVKGMGYTFPNYLPVQMPHIENNRVQWNTWVNYPVRQQVWDTSPQAVFRSMDYSPEDIINKIKKDNGDGTITFQIGMDKITVPSDPSKYKVGVEINKSSDFYSVSIGIHNNENNQSYFKTITYREEIVDNVSEPSHGALDNTLETLKNIGNYNTGIGVAIGSLETGLNPIAKKIHPFRPIYYSDGHIFKPALPGYNWGPISGQFVEKSFEKLNRWGRYSGGLGIILTATNFFDDDSSWEKVAVDEIFNIIGFFSLPGFIISTTYTAVDVFYPNGWKGLFDDISKHLYEMYMNQVNEDGVMMAPWIFGK</sequence>